<sequence length="135" mass="14514">MAEKMTAMQIAALAAVLHELRPDWVTAPTAAALRNRNDGTRPYPAIALAAVNAAVGGLVTTPGGIFEDGPHWHTQGTAPAPAGERPPQRCPDHGPYRTPVCTPCRSEWLAPDDDGNRRPQALIGRHWDRQQEAVA</sequence>
<evidence type="ECO:0000313" key="2">
    <source>
        <dbReference type="EMBL" id="BCT75610.1"/>
    </source>
</evidence>
<evidence type="ECO:0000313" key="3">
    <source>
        <dbReference type="Proteomes" id="UP001319861"/>
    </source>
</evidence>
<dbReference type="EMBL" id="AP024525">
    <property type="protein sequence ID" value="BCT75610.1"/>
    <property type="molecule type" value="Genomic_DNA"/>
</dbReference>
<reference evidence="2 3" key="1">
    <citation type="journal article" date="2021" name="J. Biosci. Bioeng.">
        <title>Identification and characterization of a chc gene cluster responsible for the aromatization pathway of cyclohexanecarboxylate degradation in Sinomonas cyclohexanicum ATCC 51369.</title>
        <authorList>
            <person name="Yamamoto T."/>
            <person name="Hasegawa Y."/>
            <person name="Lau P.C.K."/>
            <person name="Iwaki H."/>
        </authorList>
    </citation>
    <scope>NUCLEOTIDE SEQUENCE [LARGE SCALE GENOMIC DNA]</scope>
    <source>
        <strain evidence="2 3">ATCC 51369</strain>
    </source>
</reference>
<protein>
    <submittedName>
        <fullName evidence="2">Uncharacterized protein</fullName>
    </submittedName>
</protein>
<name>A0ABM7PTN2_SINCY</name>
<feature type="compositionally biased region" description="Basic and acidic residues" evidence="1">
    <location>
        <begin position="125"/>
        <end position="135"/>
    </location>
</feature>
<feature type="region of interest" description="Disordered" evidence="1">
    <location>
        <begin position="62"/>
        <end position="135"/>
    </location>
</feature>
<evidence type="ECO:0000256" key="1">
    <source>
        <dbReference type="SAM" id="MobiDB-lite"/>
    </source>
</evidence>
<dbReference type="Proteomes" id="UP001319861">
    <property type="component" value="Chromosome"/>
</dbReference>
<gene>
    <name evidence="2" type="ORF">SCMU_14520</name>
</gene>
<feature type="compositionally biased region" description="Basic and acidic residues" evidence="1">
    <location>
        <begin position="86"/>
        <end position="95"/>
    </location>
</feature>
<keyword evidence="3" id="KW-1185">Reference proteome</keyword>
<proteinExistence type="predicted"/>
<accession>A0ABM7PTN2</accession>
<organism evidence="2 3">
    <name type="scientific">Sinomonas cyclohexanicum</name>
    <name type="common">Corynebacterium cyclohexanicum</name>
    <dbReference type="NCBI Taxonomy" id="322009"/>
    <lineage>
        <taxon>Bacteria</taxon>
        <taxon>Bacillati</taxon>
        <taxon>Actinomycetota</taxon>
        <taxon>Actinomycetes</taxon>
        <taxon>Micrococcales</taxon>
        <taxon>Micrococcaceae</taxon>
        <taxon>Sinomonas</taxon>
    </lineage>
</organism>